<dbReference type="InterPro" id="IPR013815">
    <property type="entry name" value="ATP_grasp_subdomain_1"/>
</dbReference>
<keyword evidence="3 4" id="KW-0067">ATP-binding</keyword>
<dbReference type="AlphaFoldDB" id="A0A5N0E1C6"/>
<dbReference type="InterPro" id="IPR040570">
    <property type="entry name" value="LAL_C2"/>
</dbReference>
<dbReference type="GO" id="GO:0046872">
    <property type="term" value="F:metal ion binding"/>
    <property type="evidence" value="ECO:0007669"/>
    <property type="project" value="InterPro"/>
</dbReference>
<dbReference type="PROSITE" id="PS50975">
    <property type="entry name" value="ATP_GRASP"/>
    <property type="match status" value="1"/>
</dbReference>
<dbReference type="Gene3D" id="3.30.1490.20">
    <property type="entry name" value="ATP-grasp fold, A domain"/>
    <property type="match status" value="1"/>
</dbReference>
<dbReference type="InterPro" id="IPR011761">
    <property type="entry name" value="ATP-grasp"/>
</dbReference>
<dbReference type="OrthoDB" id="24041at2"/>
<dbReference type="PANTHER" id="PTHR43585">
    <property type="entry name" value="FUMIPYRROLE BIOSYNTHESIS PROTEIN C"/>
    <property type="match status" value="1"/>
</dbReference>
<evidence type="ECO:0000313" key="7">
    <source>
        <dbReference type="Proteomes" id="UP000323876"/>
    </source>
</evidence>
<dbReference type="PANTHER" id="PTHR43585:SF2">
    <property type="entry name" value="ATP-GRASP ENZYME FSQD"/>
    <property type="match status" value="1"/>
</dbReference>
<dbReference type="InterPro" id="IPR052032">
    <property type="entry name" value="ATP-dep_AA_Ligase"/>
</dbReference>
<evidence type="ECO:0000256" key="4">
    <source>
        <dbReference type="PROSITE-ProRule" id="PRU00409"/>
    </source>
</evidence>
<dbReference type="SUPFAM" id="SSF56059">
    <property type="entry name" value="Glutathione synthetase ATP-binding domain-like"/>
    <property type="match status" value="1"/>
</dbReference>
<evidence type="ECO:0000256" key="2">
    <source>
        <dbReference type="ARBA" id="ARBA00022741"/>
    </source>
</evidence>
<accession>A0A5N0E1C6</accession>
<evidence type="ECO:0000256" key="1">
    <source>
        <dbReference type="ARBA" id="ARBA00022598"/>
    </source>
</evidence>
<name>A0A5N0E1C6_9NOCA</name>
<evidence type="ECO:0000256" key="3">
    <source>
        <dbReference type="ARBA" id="ARBA00022840"/>
    </source>
</evidence>
<dbReference type="Proteomes" id="UP000323876">
    <property type="component" value="Unassembled WGS sequence"/>
</dbReference>
<dbReference type="Pfam" id="PF13535">
    <property type="entry name" value="ATP-grasp_4"/>
    <property type="match status" value="1"/>
</dbReference>
<evidence type="ECO:0000259" key="5">
    <source>
        <dbReference type="PROSITE" id="PS50975"/>
    </source>
</evidence>
<keyword evidence="7" id="KW-1185">Reference proteome</keyword>
<reference evidence="6 7" key="1">
    <citation type="submission" date="2019-09" db="EMBL/GenBank/DDBJ databases">
        <authorList>
            <person name="Wang X."/>
        </authorList>
    </citation>
    <scope>NUCLEOTIDE SEQUENCE [LARGE SCALE GENOMIC DNA]</scope>
    <source>
        <strain evidence="6 7">CICC 11023</strain>
    </source>
</reference>
<dbReference type="Gene3D" id="3.30.470.20">
    <property type="entry name" value="ATP-grasp fold, B domain"/>
    <property type="match status" value="1"/>
</dbReference>
<dbReference type="RefSeq" id="WP_150407259.1">
    <property type="nucleotide sequence ID" value="NZ_VXLC01000029.1"/>
</dbReference>
<dbReference type="Gene3D" id="3.40.50.20">
    <property type="match status" value="1"/>
</dbReference>
<gene>
    <name evidence="6" type="ORF">F3087_39405</name>
</gene>
<organism evidence="6 7">
    <name type="scientific">Nocardia colli</name>
    <dbReference type="NCBI Taxonomy" id="2545717"/>
    <lineage>
        <taxon>Bacteria</taxon>
        <taxon>Bacillati</taxon>
        <taxon>Actinomycetota</taxon>
        <taxon>Actinomycetes</taxon>
        <taxon>Mycobacteriales</taxon>
        <taxon>Nocardiaceae</taxon>
        <taxon>Nocardia</taxon>
    </lineage>
</organism>
<comment type="caution">
    <text evidence="6">The sequence shown here is derived from an EMBL/GenBank/DDBJ whole genome shotgun (WGS) entry which is preliminary data.</text>
</comment>
<keyword evidence="1" id="KW-0436">Ligase</keyword>
<protein>
    <submittedName>
        <fullName evidence="6">ATP-grasp domain-containing protein</fullName>
    </submittedName>
</protein>
<dbReference type="GO" id="GO:0005524">
    <property type="term" value="F:ATP binding"/>
    <property type="evidence" value="ECO:0007669"/>
    <property type="project" value="UniProtKB-UniRule"/>
</dbReference>
<keyword evidence="2 4" id="KW-0547">Nucleotide-binding</keyword>
<feature type="domain" description="ATP-grasp" evidence="5">
    <location>
        <begin position="83"/>
        <end position="302"/>
    </location>
</feature>
<proteinExistence type="predicted"/>
<dbReference type="GO" id="GO:0016874">
    <property type="term" value="F:ligase activity"/>
    <property type="evidence" value="ECO:0007669"/>
    <property type="project" value="UniProtKB-KW"/>
</dbReference>
<dbReference type="Pfam" id="PF18603">
    <property type="entry name" value="LAL_C2"/>
    <property type="match status" value="1"/>
</dbReference>
<evidence type="ECO:0000313" key="6">
    <source>
        <dbReference type="EMBL" id="KAA8882119.1"/>
    </source>
</evidence>
<dbReference type="EMBL" id="VXLC01000029">
    <property type="protein sequence ID" value="KAA8882119.1"/>
    <property type="molecule type" value="Genomic_DNA"/>
</dbReference>
<sequence length="399" mass="41533">MTGTLVILGGADGSASTYRRARELGYRTICVDRRGDTVARPLADEFVLASIRDPKLIAAELDGRADIVGVLSPASDTGLPAQRELAQQWGLPDLSAAAVRASQDKSCFRAVCDQLGFASYGYVAGVADGELALQAAALRFPVLVKPLDAQSSRGIQVCDDASEIAAAAREAARFASDGGVIVEEYLAGTHYSAEAFVDHGQIAFVGVSARTMTPAPHFVTTAHRVPADLAAEQERELTEVLNALVAELDYERGPLTIDLLIDPAGRMRLIEMGARVGGNGLGELVRHAYGVDTVAASIAAATGDPADVTQTCSRAAISEVLYTDHPGVVTEVIGADAASAVPELVELVLFASAGQEVLPYHNAANKLGHFVVVADDPDQAAAAAASIRATLRFDLSGAA</sequence>